<feature type="transmembrane region" description="Helical" evidence="1">
    <location>
        <begin position="63"/>
        <end position="82"/>
    </location>
</feature>
<sequence>GSGPFSSPTPSGVSLESPLTCTQLPVPLLASSSHQLSQVYFFYLFCVSSSLSFPVVFLDSVFFLLGSSLVLPSGLLVFLFSLDL</sequence>
<organism evidence="2">
    <name type="scientific">Nothobranchius rachovii</name>
    <name type="common">bluefin notho</name>
    <dbReference type="NCBI Taxonomy" id="451742"/>
    <lineage>
        <taxon>Eukaryota</taxon>
        <taxon>Metazoa</taxon>
        <taxon>Chordata</taxon>
        <taxon>Craniata</taxon>
        <taxon>Vertebrata</taxon>
        <taxon>Euteleostomi</taxon>
        <taxon>Actinopterygii</taxon>
        <taxon>Neopterygii</taxon>
        <taxon>Teleostei</taxon>
        <taxon>Neoteleostei</taxon>
        <taxon>Acanthomorphata</taxon>
        <taxon>Ovalentaria</taxon>
        <taxon>Atherinomorphae</taxon>
        <taxon>Cyprinodontiformes</taxon>
        <taxon>Nothobranchiidae</taxon>
        <taxon>Nothobranchius</taxon>
    </lineage>
</organism>
<accession>A0A1A8PLJ2</accession>
<keyword evidence="1" id="KW-0812">Transmembrane</keyword>
<gene>
    <name evidence="2" type="primary">OLA.9084</name>
</gene>
<feature type="non-terminal residue" evidence="2">
    <location>
        <position position="1"/>
    </location>
</feature>
<evidence type="ECO:0000256" key="1">
    <source>
        <dbReference type="SAM" id="Phobius"/>
    </source>
</evidence>
<dbReference type="EMBL" id="HAEH01007537">
    <property type="protein sequence ID" value="SBR82136.1"/>
    <property type="molecule type" value="Transcribed_RNA"/>
</dbReference>
<reference evidence="2" key="2">
    <citation type="submission" date="2016-06" db="EMBL/GenBank/DDBJ databases">
        <title>The genome of a short-lived fish provides insights into sex chromosome evolution and the genetic control of aging.</title>
        <authorList>
            <person name="Reichwald K."/>
            <person name="Felder M."/>
            <person name="Petzold A."/>
            <person name="Koch P."/>
            <person name="Groth M."/>
            <person name="Platzer M."/>
        </authorList>
    </citation>
    <scope>NUCLEOTIDE SEQUENCE</scope>
    <source>
        <tissue evidence="2">Brain</tissue>
    </source>
</reference>
<dbReference type="AlphaFoldDB" id="A0A1A8PLJ2"/>
<reference evidence="2" key="1">
    <citation type="submission" date="2016-05" db="EMBL/GenBank/DDBJ databases">
        <authorList>
            <person name="Lavstsen T."/>
            <person name="Jespersen J.S."/>
        </authorList>
    </citation>
    <scope>NUCLEOTIDE SEQUENCE</scope>
    <source>
        <tissue evidence="2">Brain</tissue>
    </source>
</reference>
<protein>
    <submittedName>
        <fullName evidence="2">Uncharacterized protein</fullName>
    </submittedName>
</protein>
<evidence type="ECO:0000313" key="2">
    <source>
        <dbReference type="EMBL" id="SBR82136.1"/>
    </source>
</evidence>
<proteinExistence type="predicted"/>
<feature type="transmembrane region" description="Helical" evidence="1">
    <location>
        <begin position="39"/>
        <end position="57"/>
    </location>
</feature>
<name>A0A1A8PLJ2_9TELE</name>
<keyword evidence="1" id="KW-0472">Membrane</keyword>
<keyword evidence="1" id="KW-1133">Transmembrane helix</keyword>